<dbReference type="Proteomes" id="UP001253439">
    <property type="component" value="Unassembled WGS sequence"/>
</dbReference>
<dbReference type="PROSITE" id="PS00379">
    <property type="entry name" value="CDP_ALCOHOL_P_TRANSF"/>
    <property type="match status" value="1"/>
</dbReference>
<comment type="similarity">
    <text evidence="2">Belongs to the CDP-alcohol phosphatidyltransferase class-I family.</text>
</comment>
<dbReference type="InterPro" id="IPR000462">
    <property type="entry name" value="CDP-OH_P_trans"/>
</dbReference>
<proteinExistence type="inferred from homology"/>
<dbReference type="GO" id="GO:0008654">
    <property type="term" value="P:phospholipid biosynthetic process"/>
    <property type="evidence" value="ECO:0007669"/>
    <property type="project" value="InterPro"/>
</dbReference>
<dbReference type="Gene3D" id="1.20.120.1760">
    <property type="match status" value="1"/>
</dbReference>
<sequence>MAGRQGNPPVGLRVGLPVVGALALTAVVGAFFPADQMTRWMVHPAAVAGVCWAGQLWYAGRGLESVRPWRYVFGLANTLTLLRGGLYAVVAGFLVVPATTDLAWVPAVCYGAGVVFDKLDGTVARTVGEQTALGTRLDMAFDTFGFVVAPLLAVLWGRLPVWYLSISVARYVYLAGIRWRRLRSRPIFERPDSNLGKYLAGVQMVFVAVALVPTVPVRLVFALAPAVLAPSLAVFARDFLVVSGRLPREWFDG</sequence>
<keyword evidence="3" id="KW-1133">Transmembrane helix</keyword>
<comment type="caution">
    <text evidence="4">The sequence shown here is derived from an EMBL/GenBank/DDBJ whole genome shotgun (WGS) entry which is preliminary data.</text>
</comment>
<keyword evidence="1 2" id="KW-0808">Transferase</keyword>
<keyword evidence="3" id="KW-0812">Transmembrane</keyword>
<dbReference type="AlphaFoldDB" id="A0AAE4EY11"/>
<feature type="transmembrane region" description="Helical" evidence="3">
    <location>
        <begin position="12"/>
        <end position="34"/>
    </location>
</feature>
<name>A0AAE4EY11_9EURY</name>
<feature type="transmembrane region" description="Helical" evidence="3">
    <location>
        <begin position="195"/>
        <end position="213"/>
    </location>
</feature>
<keyword evidence="5" id="KW-1185">Reference proteome</keyword>
<dbReference type="InterPro" id="IPR043130">
    <property type="entry name" value="CDP-OH_PTrfase_TM_dom"/>
</dbReference>
<organism evidence="4 5">
    <name type="scientific">Haloarcula terrestris</name>
    <dbReference type="NCBI Taxonomy" id="2950533"/>
    <lineage>
        <taxon>Archaea</taxon>
        <taxon>Methanobacteriati</taxon>
        <taxon>Methanobacteriota</taxon>
        <taxon>Stenosarchaea group</taxon>
        <taxon>Halobacteria</taxon>
        <taxon>Halobacteriales</taxon>
        <taxon>Haloarculaceae</taxon>
        <taxon>Haloarcula</taxon>
    </lineage>
</organism>
<feature type="transmembrane region" description="Helical" evidence="3">
    <location>
        <begin position="144"/>
        <end position="174"/>
    </location>
</feature>
<dbReference type="EMBL" id="JAMQOM010000005">
    <property type="protein sequence ID" value="MDS0222340.1"/>
    <property type="molecule type" value="Genomic_DNA"/>
</dbReference>
<dbReference type="Pfam" id="PF01066">
    <property type="entry name" value="CDP-OH_P_transf"/>
    <property type="match status" value="1"/>
</dbReference>
<dbReference type="InterPro" id="IPR048254">
    <property type="entry name" value="CDP_ALCOHOL_P_TRANSF_CS"/>
</dbReference>
<keyword evidence="3" id="KW-0472">Membrane</keyword>
<reference evidence="4 5" key="1">
    <citation type="submission" date="2022-06" db="EMBL/GenBank/DDBJ databases">
        <title>Haloarcula sp. a new haloarchaeum isolate from saline soil.</title>
        <authorList>
            <person name="Strakova D."/>
            <person name="Galisteo C."/>
            <person name="Sanchez-Porro C."/>
            <person name="Ventosa A."/>
        </authorList>
    </citation>
    <scope>NUCLEOTIDE SEQUENCE [LARGE SCALE GENOMIC DNA]</scope>
    <source>
        <strain evidence="4 5">S1AR25-5A</strain>
    </source>
</reference>
<dbReference type="RefSeq" id="WP_310896957.1">
    <property type="nucleotide sequence ID" value="NZ_JAMQOM010000005.1"/>
</dbReference>
<evidence type="ECO:0000256" key="3">
    <source>
        <dbReference type="SAM" id="Phobius"/>
    </source>
</evidence>
<gene>
    <name evidence="4" type="ORF">NDI54_13410</name>
</gene>
<evidence type="ECO:0000313" key="4">
    <source>
        <dbReference type="EMBL" id="MDS0222340.1"/>
    </source>
</evidence>
<evidence type="ECO:0000256" key="2">
    <source>
        <dbReference type="RuleBase" id="RU003750"/>
    </source>
</evidence>
<evidence type="ECO:0000256" key="1">
    <source>
        <dbReference type="ARBA" id="ARBA00022679"/>
    </source>
</evidence>
<accession>A0AAE4EY11</accession>
<protein>
    <submittedName>
        <fullName evidence="4">CDP-alcohol phosphatidyltransferase family protein</fullName>
    </submittedName>
</protein>
<evidence type="ECO:0000313" key="5">
    <source>
        <dbReference type="Proteomes" id="UP001253439"/>
    </source>
</evidence>
<dbReference type="GO" id="GO:0016020">
    <property type="term" value="C:membrane"/>
    <property type="evidence" value="ECO:0007669"/>
    <property type="project" value="InterPro"/>
</dbReference>
<dbReference type="GO" id="GO:0016780">
    <property type="term" value="F:phosphotransferase activity, for other substituted phosphate groups"/>
    <property type="evidence" value="ECO:0007669"/>
    <property type="project" value="InterPro"/>
</dbReference>